<dbReference type="Proteomes" id="UP001065174">
    <property type="component" value="Chromosome"/>
</dbReference>
<gene>
    <name evidence="2" type="ORF">N6H18_05775</name>
</gene>
<keyword evidence="3" id="KW-1185">Reference proteome</keyword>
<keyword evidence="1" id="KW-0732">Signal</keyword>
<dbReference type="RefSeq" id="WP_262310889.1">
    <property type="nucleotide sequence ID" value="NZ_CP106679.1"/>
</dbReference>
<dbReference type="EMBL" id="CP106679">
    <property type="protein sequence ID" value="UXP33460.1"/>
    <property type="molecule type" value="Genomic_DNA"/>
</dbReference>
<evidence type="ECO:0000313" key="2">
    <source>
        <dbReference type="EMBL" id="UXP33460.1"/>
    </source>
</evidence>
<proteinExistence type="predicted"/>
<evidence type="ECO:0000313" key="3">
    <source>
        <dbReference type="Proteomes" id="UP001065174"/>
    </source>
</evidence>
<accession>A0ABY6CTZ4</accession>
<sequence length="378" mass="44157">MSKKYKVGFAALVLILTLTSPFRTQAQLVGSAAMDFTRFTYHDKLPKYLLSRKSIVLVSAPMSEKNPHVRSDWEKLSSFVHKYFRQMNIDAVAYFYIDDIFSNVDVNLEFAKQLTEREIKYVILLDQKKVDGHKDSYYYKITVTPYNDKTSFVSEDQNAWKIEGSDLNEILVKMNKEIIREDMEMTNYLIPEYPEFFSSTRIIKGRRIPTYAMDLKVETLVVPRFQKYVMEDSSKVDEAYKKRVAAFNREIDKKNQRLEEIMSTYSPLKYQLIDEISAQAIYNDGHQFALMRIDGTGQMIKESLSYEMANETDYITLKASMGGAQVYPLPKDAVVSKYFVQHVFTKDVYVGLKWDADLTWEESLTNFIFHMKDILKVK</sequence>
<evidence type="ECO:0000256" key="1">
    <source>
        <dbReference type="SAM" id="SignalP"/>
    </source>
</evidence>
<organism evidence="2 3">
    <name type="scientific">Reichenbachiella agarivorans</name>
    <dbReference type="NCBI Taxonomy" id="2979464"/>
    <lineage>
        <taxon>Bacteria</taxon>
        <taxon>Pseudomonadati</taxon>
        <taxon>Bacteroidota</taxon>
        <taxon>Cytophagia</taxon>
        <taxon>Cytophagales</taxon>
        <taxon>Reichenbachiellaceae</taxon>
        <taxon>Reichenbachiella</taxon>
    </lineage>
</organism>
<name>A0ABY6CTZ4_9BACT</name>
<protein>
    <submittedName>
        <fullName evidence="2">Uncharacterized protein</fullName>
    </submittedName>
</protein>
<feature type="signal peptide" evidence="1">
    <location>
        <begin position="1"/>
        <end position="26"/>
    </location>
</feature>
<feature type="chain" id="PRO_5045583216" evidence="1">
    <location>
        <begin position="27"/>
        <end position="378"/>
    </location>
</feature>
<reference evidence="2" key="1">
    <citation type="submission" date="2022-09" db="EMBL/GenBank/DDBJ databases">
        <title>Comparative genomics and taxonomic characterization of three novel marine species of genus Reichenbachiella exhibiting antioxidant and polysaccharide degradation activities.</title>
        <authorList>
            <person name="Muhammad N."/>
            <person name="Lee Y.-J."/>
            <person name="Ko J."/>
            <person name="Kim S.-G."/>
        </authorList>
    </citation>
    <scope>NUCLEOTIDE SEQUENCE</scope>
    <source>
        <strain evidence="2">BKB1-1</strain>
    </source>
</reference>